<evidence type="ECO:0000313" key="1">
    <source>
        <dbReference type="EMBL" id="PAV87798.1"/>
    </source>
</evidence>
<sequence length="92" mass="10025">MQQADEVGLVLRTSKGIATIILLNGSGYKQEFPTASDIEVEGGDFLTCTIGSDIITEIDELNHRIPKDCPVQVQVQGGIVQVSFNKFIFQQA</sequence>
<evidence type="ECO:0000313" key="2">
    <source>
        <dbReference type="Proteomes" id="UP000218231"/>
    </source>
</evidence>
<protein>
    <submittedName>
        <fullName evidence="1">Uncharacterized protein</fullName>
    </submittedName>
</protein>
<reference evidence="1 2" key="1">
    <citation type="journal article" date="2017" name="Curr. Biol.">
        <title>Genome architecture and evolution of a unichromosomal asexual nematode.</title>
        <authorList>
            <person name="Fradin H."/>
            <person name="Zegar C."/>
            <person name="Gutwein M."/>
            <person name="Lucas J."/>
            <person name="Kovtun M."/>
            <person name="Corcoran D."/>
            <person name="Baugh L.R."/>
            <person name="Kiontke K."/>
            <person name="Gunsalus K."/>
            <person name="Fitch D.H."/>
            <person name="Piano F."/>
        </authorList>
    </citation>
    <scope>NUCLEOTIDE SEQUENCE [LARGE SCALE GENOMIC DNA]</scope>
    <source>
        <strain evidence="1">PF1309</strain>
    </source>
</reference>
<accession>A0A2A2LNR1</accession>
<dbReference type="EMBL" id="LIAE01006547">
    <property type="protein sequence ID" value="PAV87798.1"/>
    <property type="molecule type" value="Genomic_DNA"/>
</dbReference>
<organism evidence="1 2">
    <name type="scientific">Diploscapter pachys</name>
    <dbReference type="NCBI Taxonomy" id="2018661"/>
    <lineage>
        <taxon>Eukaryota</taxon>
        <taxon>Metazoa</taxon>
        <taxon>Ecdysozoa</taxon>
        <taxon>Nematoda</taxon>
        <taxon>Chromadorea</taxon>
        <taxon>Rhabditida</taxon>
        <taxon>Rhabditina</taxon>
        <taxon>Rhabditomorpha</taxon>
        <taxon>Rhabditoidea</taxon>
        <taxon>Rhabditidae</taxon>
        <taxon>Diploscapter</taxon>
    </lineage>
</organism>
<proteinExistence type="predicted"/>
<name>A0A2A2LNR1_9BILA</name>
<dbReference type="Proteomes" id="UP000218231">
    <property type="component" value="Unassembled WGS sequence"/>
</dbReference>
<comment type="caution">
    <text evidence="1">The sequence shown here is derived from an EMBL/GenBank/DDBJ whole genome shotgun (WGS) entry which is preliminary data.</text>
</comment>
<gene>
    <name evidence="1" type="ORF">WR25_11865</name>
</gene>
<keyword evidence="2" id="KW-1185">Reference proteome</keyword>
<dbReference type="AlphaFoldDB" id="A0A2A2LNR1"/>